<sequence length="112" mass="12150">MPMYEYACHDCGTFRAMRRMAECSQPADCPDCGAASARIISAPRLSLISSHARVAHETNERSADRPHTSKTYDKRHPAGCGCCSSSSRKASNTGAPPAIKTKTGPRPWMISH</sequence>
<dbReference type="AlphaFoldDB" id="U2ESV6"/>
<dbReference type="OrthoDB" id="9813321at2"/>
<gene>
    <name evidence="3" type="ORF">SSPSH_000117</name>
</gene>
<name>U2ESV6_9GAMM</name>
<dbReference type="EMBL" id="AFNV02000001">
    <property type="protein sequence ID" value="ERJ20775.1"/>
    <property type="molecule type" value="Genomic_DNA"/>
</dbReference>
<dbReference type="InterPro" id="IPR013429">
    <property type="entry name" value="Regulatory_FmdB_Zinc_ribbon"/>
</dbReference>
<evidence type="ECO:0000259" key="2">
    <source>
        <dbReference type="SMART" id="SM00834"/>
    </source>
</evidence>
<dbReference type="SMART" id="SM00834">
    <property type="entry name" value="CxxC_CXXC_SSSS"/>
    <property type="match status" value="1"/>
</dbReference>
<dbReference type="eggNOG" id="COG2331">
    <property type="taxonomic scope" value="Bacteria"/>
</dbReference>
<dbReference type="Pfam" id="PF09723">
    <property type="entry name" value="Zn_ribbon_8"/>
    <property type="match status" value="1"/>
</dbReference>
<feature type="compositionally biased region" description="Polar residues" evidence="1">
    <location>
        <begin position="84"/>
        <end position="94"/>
    </location>
</feature>
<accession>U2ESV6</accession>
<evidence type="ECO:0000313" key="3">
    <source>
        <dbReference type="EMBL" id="ERJ20775.1"/>
    </source>
</evidence>
<evidence type="ECO:0000313" key="4">
    <source>
        <dbReference type="Proteomes" id="UP000006242"/>
    </source>
</evidence>
<feature type="domain" description="Putative regulatory protein FmdB zinc ribbon" evidence="2">
    <location>
        <begin position="1"/>
        <end position="41"/>
    </location>
</feature>
<proteinExistence type="predicted"/>
<dbReference type="NCBIfam" id="TIGR02605">
    <property type="entry name" value="CxxC_CxxC_SSSS"/>
    <property type="match status" value="1"/>
</dbReference>
<reference evidence="3 4" key="1">
    <citation type="journal article" date="2011" name="J. Bacteriol.">
        <title>Genome sequence of Salinisphaera shabanensis, a gammaproteobacterium from the harsh, variable environment of the brine-seawater interface of the Shaban Deep in the Red Sea.</title>
        <authorList>
            <person name="Antunes A."/>
            <person name="Alam I."/>
            <person name="Bajic V.B."/>
            <person name="Stingl U."/>
        </authorList>
    </citation>
    <scope>NUCLEOTIDE SEQUENCE [LARGE SCALE GENOMIC DNA]</scope>
    <source>
        <strain evidence="3 4">E1L3A</strain>
    </source>
</reference>
<comment type="caution">
    <text evidence="3">The sequence shown here is derived from an EMBL/GenBank/DDBJ whole genome shotgun (WGS) entry which is preliminary data.</text>
</comment>
<keyword evidence="4" id="KW-1185">Reference proteome</keyword>
<evidence type="ECO:0000256" key="1">
    <source>
        <dbReference type="SAM" id="MobiDB-lite"/>
    </source>
</evidence>
<feature type="region of interest" description="Disordered" evidence="1">
    <location>
        <begin position="53"/>
        <end position="112"/>
    </location>
</feature>
<dbReference type="RefSeq" id="WP_006913308.1">
    <property type="nucleotide sequence ID" value="NZ_AFNV02000001.1"/>
</dbReference>
<protein>
    <submittedName>
        <fullName evidence="3">Zinc ribbon domain protein</fullName>
    </submittedName>
</protein>
<feature type="compositionally biased region" description="Basic and acidic residues" evidence="1">
    <location>
        <begin position="54"/>
        <end position="76"/>
    </location>
</feature>
<reference evidence="3 4" key="2">
    <citation type="journal article" date="2013" name="PLoS ONE">
        <title>INDIGO - INtegrated Data Warehouse of MIcrobial GenOmes with Examples from the Red Sea Extremophiles.</title>
        <authorList>
            <person name="Alam I."/>
            <person name="Antunes A."/>
            <person name="Kamau A.A."/>
            <person name="Ba Alawi W."/>
            <person name="Kalkatawi M."/>
            <person name="Stingl U."/>
            <person name="Bajic V.B."/>
        </authorList>
    </citation>
    <scope>NUCLEOTIDE SEQUENCE [LARGE SCALE GENOMIC DNA]</scope>
    <source>
        <strain evidence="3 4">E1L3A</strain>
    </source>
</reference>
<dbReference type="Proteomes" id="UP000006242">
    <property type="component" value="Unassembled WGS sequence"/>
</dbReference>
<organism evidence="3 4">
    <name type="scientific">Salinisphaera shabanensis E1L3A</name>
    <dbReference type="NCBI Taxonomy" id="1033802"/>
    <lineage>
        <taxon>Bacteria</taxon>
        <taxon>Pseudomonadati</taxon>
        <taxon>Pseudomonadota</taxon>
        <taxon>Gammaproteobacteria</taxon>
        <taxon>Salinisphaerales</taxon>
        <taxon>Salinisphaeraceae</taxon>
        <taxon>Salinisphaera</taxon>
    </lineage>
</organism>
<dbReference type="STRING" id="1033802.SSPSH_000117"/>